<keyword evidence="9" id="KW-0472">Membrane</keyword>
<dbReference type="InterPro" id="IPR023366">
    <property type="entry name" value="ATP_synth_asu-like_sf"/>
</dbReference>
<comment type="subcellular location">
    <subcellularLocation>
        <location evidence="1">Membrane</location>
    </subcellularLocation>
</comment>
<dbReference type="InterPro" id="IPR000793">
    <property type="entry name" value="ATP_synth_asu_C"/>
</dbReference>
<proteinExistence type="inferred from homology"/>
<dbReference type="CDD" id="cd18113">
    <property type="entry name" value="ATP-synt_F1_alpha_C"/>
    <property type="match status" value="1"/>
</dbReference>
<protein>
    <recommendedName>
        <fullName evidence="13">ATP synthase subunit alpha</fullName>
    </recommendedName>
</protein>
<organism evidence="17">
    <name type="scientific">Nitzschia sp. NIES-3576</name>
    <dbReference type="NCBI Taxonomy" id="2083273"/>
    <lineage>
        <taxon>Eukaryota</taxon>
        <taxon>Sar</taxon>
        <taxon>Stramenopiles</taxon>
        <taxon>Ochrophyta</taxon>
        <taxon>Bacillariophyta</taxon>
        <taxon>Bacillariophyceae</taxon>
        <taxon>Bacillariophycidae</taxon>
        <taxon>Bacillariales</taxon>
        <taxon>Bacillariaceae</taxon>
        <taxon>Nitzschia</taxon>
    </lineage>
</organism>
<keyword evidence="4 13" id="KW-0547">Nucleotide-binding</keyword>
<dbReference type="FunFam" id="3.40.50.300:FF:000002">
    <property type="entry name" value="ATP synthase subunit alpha"/>
    <property type="match status" value="1"/>
</dbReference>
<evidence type="ECO:0000256" key="5">
    <source>
        <dbReference type="ARBA" id="ARBA00022781"/>
    </source>
</evidence>
<dbReference type="GO" id="GO:0045259">
    <property type="term" value="C:proton-transporting ATP synthase complex"/>
    <property type="evidence" value="ECO:0007669"/>
    <property type="project" value="UniProtKB-KW"/>
</dbReference>
<geneLocation type="plastid" evidence="17"/>
<accession>A0A2Z5ZB89</accession>
<keyword evidence="6 13" id="KW-0067">ATP-binding</keyword>
<feature type="domain" description="ATPase F1/V1/A1 complex alpha/beta subunit nucleotide-binding" evidence="14">
    <location>
        <begin position="150"/>
        <end position="365"/>
    </location>
</feature>
<evidence type="ECO:0000256" key="6">
    <source>
        <dbReference type="ARBA" id="ARBA00022840"/>
    </source>
</evidence>
<keyword evidence="8 12" id="KW-0406">Ion transport</keyword>
<dbReference type="InterPro" id="IPR036121">
    <property type="entry name" value="ATPase_F1/V1/A1_a/bsu_N_sf"/>
</dbReference>
<keyword evidence="17" id="KW-0934">Plastid</keyword>
<name>A0A2Z5ZB89_9STRA</name>
<dbReference type="Gene3D" id="3.40.50.300">
    <property type="entry name" value="P-loop containing nucleotide triphosphate hydrolases"/>
    <property type="match status" value="1"/>
</dbReference>
<evidence type="ECO:0000259" key="16">
    <source>
        <dbReference type="Pfam" id="PF02874"/>
    </source>
</evidence>
<dbReference type="NCBIfam" id="TIGR00962">
    <property type="entry name" value="atpA"/>
    <property type="match status" value="1"/>
</dbReference>
<evidence type="ECO:0000256" key="12">
    <source>
        <dbReference type="RuleBase" id="RU000339"/>
    </source>
</evidence>
<gene>
    <name evidence="17" type="primary">atpA</name>
</gene>
<dbReference type="GO" id="GO:0046933">
    <property type="term" value="F:proton-transporting ATP synthase activity, rotational mechanism"/>
    <property type="evidence" value="ECO:0007669"/>
    <property type="project" value="InterPro"/>
</dbReference>
<dbReference type="PANTHER" id="PTHR48082">
    <property type="entry name" value="ATP SYNTHASE SUBUNIT ALPHA, MITOCHONDRIAL"/>
    <property type="match status" value="1"/>
</dbReference>
<keyword evidence="7" id="KW-1278">Translocase</keyword>
<dbReference type="NCBIfam" id="NF009884">
    <property type="entry name" value="PRK13343.1"/>
    <property type="match status" value="1"/>
</dbReference>
<dbReference type="InterPro" id="IPR033732">
    <property type="entry name" value="ATP_synth_F1_a_nt-bd_dom"/>
</dbReference>
<dbReference type="AlphaFoldDB" id="A0A2Z5ZB89"/>
<dbReference type="Gene3D" id="1.20.150.20">
    <property type="entry name" value="ATP synthase alpha/beta chain, C-terminal domain"/>
    <property type="match status" value="1"/>
</dbReference>
<dbReference type="SUPFAM" id="SSF52540">
    <property type="entry name" value="P-loop containing nucleoside triphosphate hydrolases"/>
    <property type="match status" value="1"/>
</dbReference>
<keyword evidence="5 12" id="KW-0375">Hydrogen ion transport</keyword>
<dbReference type="GO" id="GO:0043531">
    <property type="term" value="F:ADP binding"/>
    <property type="evidence" value="ECO:0007669"/>
    <property type="project" value="TreeGrafter"/>
</dbReference>
<evidence type="ECO:0000256" key="10">
    <source>
        <dbReference type="ARBA" id="ARBA00023196"/>
    </source>
</evidence>
<dbReference type="HAMAP" id="MF_01346">
    <property type="entry name" value="ATP_synth_alpha_bact"/>
    <property type="match status" value="1"/>
</dbReference>
<dbReference type="InterPro" id="IPR038376">
    <property type="entry name" value="ATP_synth_asu_C_sf"/>
</dbReference>
<evidence type="ECO:0000256" key="11">
    <source>
        <dbReference type="ARBA" id="ARBA00023310"/>
    </source>
</evidence>
<evidence type="ECO:0000256" key="13">
    <source>
        <dbReference type="RuleBase" id="RU003551"/>
    </source>
</evidence>
<dbReference type="EMBL" id="AP018508">
    <property type="protein sequence ID" value="BBC77656.1"/>
    <property type="molecule type" value="Genomic_DNA"/>
</dbReference>
<dbReference type="Gene3D" id="2.40.30.20">
    <property type="match status" value="1"/>
</dbReference>
<sequence length="503" mass="55994">MLRVTSDEIERIIQKQMEEIDSFFKIENVGTVLSIGDDIAQIHGLDRIMNGELLEFEKETLGIALNLEKNNIKAVLITENKHILEGSPVKSTGRIAQVPVGFNFLGRLISPLGIPLDGKGIINNDKYQLLESIAPNIINRKSIFEPLNTGIIAIDSMIPIGRGQRELIIGDRQTGKTTIAIDTIINQKHEDVICIYVGIGQKASTIAQIINLFDKENVLDYTIIVSAFANDSASLQYIAPYSGMALAEYFMYNEKAVLIVFDDLTKQAIAYRQMSLLLRRPPGREAFPGDIFYLHSRLLERAAKLTDSLGGGSITALPIVETQENDVSAYIPTNIISITDGQIFLSNNLFNLGIRPAINIGISVSRVGSSAQTKAMKDVAGKLKLKLAQFAELEAFSQFSSDLDEETQKELDYGLRLREILKQSQNSSMTLAEQIAIIFAGINSYFTTISLEKIKDFCIHLISIIKSKETSFNFEIHSKKEFTNEAKKMLILMLEKTKSKFKC</sequence>
<comment type="similarity">
    <text evidence="2 12">Belongs to the ATPase alpha/beta chains family.</text>
</comment>
<evidence type="ECO:0000256" key="7">
    <source>
        <dbReference type="ARBA" id="ARBA00022967"/>
    </source>
</evidence>
<dbReference type="PROSITE" id="PS00152">
    <property type="entry name" value="ATPASE_ALPHA_BETA"/>
    <property type="match status" value="1"/>
</dbReference>
<evidence type="ECO:0000256" key="2">
    <source>
        <dbReference type="ARBA" id="ARBA00008936"/>
    </source>
</evidence>
<dbReference type="InterPro" id="IPR005294">
    <property type="entry name" value="ATP_synth_F1_asu"/>
</dbReference>
<evidence type="ECO:0000259" key="14">
    <source>
        <dbReference type="Pfam" id="PF00006"/>
    </source>
</evidence>
<evidence type="ECO:0000313" key="17">
    <source>
        <dbReference type="EMBL" id="BBC77656.1"/>
    </source>
</evidence>
<dbReference type="Pfam" id="PF00006">
    <property type="entry name" value="ATP-synt_ab"/>
    <property type="match status" value="1"/>
</dbReference>
<dbReference type="InterPro" id="IPR027417">
    <property type="entry name" value="P-loop_NTPase"/>
</dbReference>
<dbReference type="SUPFAM" id="SSF50615">
    <property type="entry name" value="N-terminal domain of alpha and beta subunits of F1 ATP synthase"/>
    <property type="match status" value="1"/>
</dbReference>
<dbReference type="FunFam" id="1.20.150.20:FF:000001">
    <property type="entry name" value="ATP synthase subunit alpha"/>
    <property type="match status" value="1"/>
</dbReference>
<evidence type="ECO:0000256" key="8">
    <source>
        <dbReference type="ARBA" id="ARBA00023065"/>
    </source>
</evidence>
<dbReference type="GO" id="GO:0005524">
    <property type="term" value="F:ATP binding"/>
    <property type="evidence" value="ECO:0007669"/>
    <property type="project" value="UniProtKB-KW"/>
</dbReference>
<feature type="domain" description="ATP synthase alpha subunit C-terminal" evidence="15">
    <location>
        <begin position="372"/>
        <end position="495"/>
    </location>
</feature>
<evidence type="ECO:0000256" key="9">
    <source>
        <dbReference type="ARBA" id="ARBA00023136"/>
    </source>
</evidence>
<dbReference type="Pfam" id="PF00306">
    <property type="entry name" value="ATP-synt_ab_C"/>
    <property type="match status" value="1"/>
</dbReference>
<keyword evidence="10 13" id="KW-0139">CF(1)</keyword>
<dbReference type="CDD" id="cd18116">
    <property type="entry name" value="ATP-synt_F1_alpha_N"/>
    <property type="match status" value="1"/>
</dbReference>
<comment type="function">
    <text evidence="13">Produces ATP from ADP in the presence of a proton gradient across the membrane.</text>
</comment>
<dbReference type="Pfam" id="PF02874">
    <property type="entry name" value="ATP-synt_ab_N"/>
    <property type="match status" value="1"/>
</dbReference>
<evidence type="ECO:0000256" key="3">
    <source>
        <dbReference type="ARBA" id="ARBA00022448"/>
    </source>
</evidence>
<dbReference type="CDD" id="cd01132">
    <property type="entry name" value="F1-ATPase_alpha_CD"/>
    <property type="match status" value="1"/>
</dbReference>
<dbReference type="InterPro" id="IPR000194">
    <property type="entry name" value="ATPase_F1/V1/A1_a/bsu_nucl-bd"/>
</dbReference>
<dbReference type="PANTHER" id="PTHR48082:SF2">
    <property type="entry name" value="ATP SYNTHASE SUBUNIT ALPHA, MITOCHONDRIAL"/>
    <property type="match status" value="1"/>
</dbReference>
<keyword evidence="11 13" id="KW-0066">ATP synthesis</keyword>
<reference evidence="17" key="1">
    <citation type="submission" date="2018-02" db="EMBL/GenBank/DDBJ databases">
        <title>Evolution and diversity of non-photosynthetic diatom plastid genomes.</title>
        <authorList>
            <person name="Kamikawa R."/>
            <person name="Ishii K."/>
        </authorList>
    </citation>
    <scope>NUCLEOTIDE SEQUENCE</scope>
    <source>
        <strain evidence="17">NIES 3576</strain>
    </source>
</reference>
<dbReference type="SUPFAM" id="SSF47917">
    <property type="entry name" value="C-terminal domain of alpha and beta subunits of F1 ATP synthase"/>
    <property type="match status" value="1"/>
</dbReference>
<dbReference type="InterPro" id="IPR004100">
    <property type="entry name" value="ATPase_F1/V1/A1_a/bsu_N"/>
</dbReference>
<feature type="domain" description="ATPase F1/V1/A1 complex alpha/beta subunit N-terminal" evidence="16">
    <location>
        <begin position="27"/>
        <end position="93"/>
    </location>
</feature>
<evidence type="ECO:0000256" key="1">
    <source>
        <dbReference type="ARBA" id="ARBA00004370"/>
    </source>
</evidence>
<dbReference type="InterPro" id="IPR020003">
    <property type="entry name" value="ATPase_a/bsu_AS"/>
</dbReference>
<evidence type="ECO:0000256" key="4">
    <source>
        <dbReference type="ARBA" id="ARBA00022741"/>
    </source>
</evidence>
<keyword evidence="3 12" id="KW-0813">Transport</keyword>
<evidence type="ECO:0000259" key="15">
    <source>
        <dbReference type="Pfam" id="PF00306"/>
    </source>
</evidence>